<gene>
    <name evidence="4" type="ORF">TRSC58_04559</name>
</gene>
<protein>
    <submittedName>
        <fullName evidence="4">Protein phosphatase 2A regulatory subunit</fullName>
    </submittedName>
</protein>
<dbReference type="Proteomes" id="UP000031737">
    <property type="component" value="Unassembled WGS sequence"/>
</dbReference>
<organism evidence="4 5">
    <name type="scientific">Trypanosoma rangeli SC58</name>
    <dbReference type="NCBI Taxonomy" id="429131"/>
    <lineage>
        <taxon>Eukaryota</taxon>
        <taxon>Discoba</taxon>
        <taxon>Euglenozoa</taxon>
        <taxon>Kinetoplastea</taxon>
        <taxon>Metakinetoplastina</taxon>
        <taxon>Trypanosomatida</taxon>
        <taxon>Trypanosomatidae</taxon>
        <taxon>Trypanosoma</taxon>
        <taxon>Herpetosoma</taxon>
    </lineage>
</organism>
<reference evidence="4 5" key="1">
    <citation type="submission" date="2013-07" db="EMBL/GenBank/DDBJ databases">
        <authorList>
            <person name="Stoco P.H."/>
            <person name="Wagner G."/>
            <person name="Gerber A."/>
            <person name="Zaha A."/>
            <person name="Thompson C."/>
            <person name="Bartholomeu D.C."/>
            <person name="Luckemeyer D.D."/>
            <person name="Bahia D."/>
            <person name="Loreto E."/>
            <person name="Prestes E.B."/>
            <person name="Lima F.M."/>
            <person name="Rodrigues-Luiz G."/>
            <person name="Vallejo G.A."/>
            <person name="Filho J.F."/>
            <person name="Monteiro K.M."/>
            <person name="Tyler K.M."/>
            <person name="de Almeida L.G."/>
            <person name="Ortiz M.F."/>
            <person name="Siervo M.A."/>
            <person name="de Moraes M.H."/>
            <person name="Cunha O.L."/>
            <person name="Mendonca-Neto R."/>
            <person name="Silva R."/>
            <person name="Teixeira S.M."/>
            <person name="Murta S.M."/>
            <person name="Sincero T.C."/>
            <person name="Mendes T.A."/>
            <person name="Urmenyi T.P."/>
            <person name="Silva V.G."/>
            <person name="da Rocha W.D."/>
            <person name="Andersson B."/>
            <person name="Romanha A.J."/>
            <person name="Steindel M."/>
            <person name="de Vasconcelos A.T."/>
            <person name="Grisard E.C."/>
        </authorList>
    </citation>
    <scope>NUCLEOTIDE SEQUENCE [LARGE SCALE GENOMIC DNA]</scope>
    <source>
        <strain evidence="4 5">SC58</strain>
    </source>
</reference>
<name>A0A061IX70_TRYRA</name>
<evidence type="ECO:0000256" key="1">
    <source>
        <dbReference type="ARBA" id="ARBA00022574"/>
    </source>
</evidence>
<evidence type="ECO:0000313" key="4">
    <source>
        <dbReference type="EMBL" id="ESL07748.1"/>
    </source>
</evidence>
<dbReference type="InterPro" id="IPR036322">
    <property type="entry name" value="WD40_repeat_dom_sf"/>
</dbReference>
<dbReference type="AlphaFoldDB" id="A0A061IX70"/>
<keyword evidence="1" id="KW-0853">WD repeat</keyword>
<feature type="region of interest" description="Disordered" evidence="3">
    <location>
        <begin position="13"/>
        <end position="48"/>
    </location>
</feature>
<accession>A0A061IX70</accession>
<evidence type="ECO:0000256" key="3">
    <source>
        <dbReference type="SAM" id="MobiDB-lite"/>
    </source>
</evidence>
<dbReference type="InterPro" id="IPR015943">
    <property type="entry name" value="WD40/YVTN_repeat-like_dom_sf"/>
</dbReference>
<dbReference type="InterPro" id="IPR000009">
    <property type="entry name" value="PP2A_PR55"/>
</dbReference>
<dbReference type="PANTHER" id="PTHR11871">
    <property type="entry name" value="PROTEIN PHOSPHATASE PP2A REGULATORY SUBUNIT B"/>
    <property type="match status" value="1"/>
</dbReference>
<dbReference type="Gene3D" id="2.130.10.10">
    <property type="entry name" value="YVTN repeat-like/Quinoprotein amine dehydrogenase"/>
    <property type="match status" value="1"/>
</dbReference>
<dbReference type="SUPFAM" id="SSF50978">
    <property type="entry name" value="WD40 repeat-like"/>
    <property type="match status" value="1"/>
</dbReference>
<evidence type="ECO:0000313" key="5">
    <source>
        <dbReference type="Proteomes" id="UP000031737"/>
    </source>
</evidence>
<dbReference type="OrthoDB" id="6274823at2759"/>
<dbReference type="VEuPathDB" id="TriTrypDB:TRSC58_04559"/>
<evidence type="ECO:0000256" key="2">
    <source>
        <dbReference type="ARBA" id="ARBA00022737"/>
    </source>
</evidence>
<keyword evidence="5" id="KW-1185">Reference proteome</keyword>
<feature type="compositionally biased region" description="Polar residues" evidence="3">
    <location>
        <begin position="39"/>
        <end position="48"/>
    </location>
</feature>
<sequence length="682" mass="74878">MLPSINWDCAAAKRAQKKPQNNRVEGCVPGGFSPRPSHSRSCSMTGVSQEVDTSAVALHGHADTADAKLEWKPERSPGRGVDKAEAVPIKHAPSVNVVACGPASPPSMSSACGCQVGSEHALRRSSPKATLLSHHQVRDSSYSFFRHVDATARVGDESVRKGSCTGSCRDTYGVTASEKLALREVYVSGKPCQRAADDRPTYFRSGALNVSALATSSSGEYVAVGDRFGRVFLLHRIKQQPQQPQLEANGGDGEGSKGERRQCASGTVSRVHRPYAFAVGRQAYTSVIDPLNSVKVTPCVQALCFLPQTGSATYLLMANEKMPKLFKVIEVRESPSPFSAVNHLGEKSVASLTLSPPGGTRMTAMKEVTRYALNHEYNINSLCPVADSAQFYSADDLTVKLWCVEHQDTSIETYTLKSPFEEEVTDTIFGIRCFSHEPFLLFIVTTAGVVRVLDIRQRLKLFQQTPLVFKNTYAHEDTVFTSSLTDCALSPCGRFVVGRDVISTCLWDVRRDSRHDRGVRTPSSSLHDEDEYCVLQRWELYPHLRQEMEQMFHEDVMEQFNVRFLNNHEVCTGGFSRTLYTLDILKDSAFPGDGRRSTTRCSNGQAFQLPQLYGEGGDARLGSLSSLAMEDVRLSDTDDAGALFNNTVTQLSQPLTSMNGDCSLLASSGQAVFQLTYTNLRC</sequence>
<dbReference type="GO" id="GO:0000159">
    <property type="term" value="C:protein phosphatase type 2A complex"/>
    <property type="evidence" value="ECO:0007669"/>
    <property type="project" value="InterPro"/>
</dbReference>
<keyword evidence="2" id="KW-0677">Repeat</keyword>
<comment type="caution">
    <text evidence="4">The sequence shown here is derived from an EMBL/GenBank/DDBJ whole genome shotgun (WGS) entry which is preliminary data.</text>
</comment>
<dbReference type="GO" id="GO:0019888">
    <property type="term" value="F:protein phosphatase regulator activity"/>
    <property type="evidence" value="ECO:0007669"/>
    <property type="project" value="InterPro"/>
</dbReference>
<dbReference type="PRINTS" id="PR00600">
    <property type="entry name" value="PP2APR55"/>
</dbReference>
<dbReference type="EMBL" id="AUPL01004559">
    <property type="protein sequence ID" value="ESL07748.1"/>
    <property type="molecule type" value="Genomic_DNA"/>
</dbReference>
<proteinExistence type="predicted"/>
<feature type="region of interest" description="Disordered" evidence="3">
    <location>
        <begin position="242"/>
        <end position="267"/>
    </location>
</feature>